<dbReference type="PANTHER" id="PTHR31635:SF196">
    <property type="entry name" value="REVERSE TRANSCRIPTASE DOMAIN-CONTAINING PROTEIN-RELATED"/>
    <property type="match status" value="1"/>
</dbReference>
<dbReference type="Pfam" id="PF03372">
    <property type="entry name" value="Exo_endo_phos"/>
    <property type="match status" value="1"/>
</dbReference>
<evidence type="ECO:0000259" key="1">
    <source>
        <dbReference type="Pfam" id="PF00078"/>
    </source>
</evidence>
<evidence type="ECO:0000259" key="2">
    <source>
        <dbReference type="Pfam" id="PF03372"/>
    </source>
</evidence>
<dbReference type="OMA" id="QICVEIN"/>
<feature type="domain" description="Reverse transcriptase zinc-binding" evidence="3">
    <location>
        <begin position="1085"/>
        <end position="1153"/>
    </location>
</feature>
<dbReference type="Ensembl" id="ENSCCRT00000195434.1">
    <property type="protein sequence ID" value="ENSCCRP00000169868.1"/>
    <property type="gene ID" value="ENSCCRG00000081369.1"/>
</dbReference>
<accession>A0A9J8CKD0</accession>
<dbReference type="CDD" id="cd01650">
    <property type="entry name" value="RT_nLTR_like"/>
    <property type="match status" value="1"/>
</dbReference>
<dbReference type="Pfam" id="PF13966">
    <property type="entry name" value="zf-RVT"/>
    <property type="match status" value="1"/>
</dbReference>
<dbReference type="SUPFAM" id="SSF56672">
    <property type="entry name" value="DNA/RNA polymerases"/>
    <property type="match status" value="1"/>
</dbReference>
<dbReference type="InterPro" id="IPR036691">
    <property type="entry name" value="Endo/exonu/phosph_ase_sf"/>
</dbReference>
<keyword evidence="5" id="KW-1185">Reference proteome</keyword>
<dbReference type="GO" id="GO:0003824">
    <property type="term" value="F:catalytic activity"/>
    <property type="evidence" value="ECO:0007669"/>
    <property type="project" value="InterPro"/>
</dbReference>
<dbReference type="InterPro" id="IPR000477">
    <property type="entry name" value="RT_dom"/>
</dbReference>
<reference evidence="4" key="1">
    <citation type="submission" date="2025-08" db="UniProtKB">
        <authorList>
            <consortium name="Ensembl"/>
        </authorList>
    </citation>
    <scope>IDENTIFICATION</scope>
</reference>
<dbReference type="Proteomes" id="UP001108240">
    <property type="component" value="Unplaced"/>
</dbReference>
<evidence type="ECO:0000313" key="5">
    <source>
        <dbReference type="Proteomes" id="UP001108240"/>
    </source>
</evidence>
<reference evidence="4" key="2">
    <citation type="submission" date="2025-09" db="UniProtKB">
        <authorList>
            <consortium name="Ensembl"/>
        </authorList>
    </citation>
    <scope>IDENTIFICATION</scope>
</reference>
<dbReference type="GeneTree" id="ENSGT00940000163737"/>
<name>A0A9J8CKD0_CYPCA</name>
<dbReference type="InterPro" id="IPR043502">
    <property type="entry name" value="DNA/RNA_pol_sf"/>
</dbReference>
<dbReference type="InterPro" id="IPR005135">
    <property type="entry name" value="Endo/exonuclease/phosphatase"/>
</dbReference>
<dbReference type="PANTHER" id="PTHR31635">
    <property type="entry name" value="REVERSE TRANSCRIPTASE DOMAIN-CONTAINING PROTEIN-RELATED"/>
    <property type="match status" value="1"/>
</dbReference>
<organism evidence="4 5">
    <name type="scientific">Cyprinus carpio carpio</name>
    <dbReference type="NCBI Taxonomy" id="630221"/>
    <lineage>
        <taxon>Eukaryota</taxon>
        <taxon>Metazoa</taxon>
        <taxon>Chordata</taxon>
        <taxon>Craniata</taxon>
        <taxon>Vertebrata</taxon>
        <taxon>Euteleostomi</taxon>
        <taxon>Actinopterygii</taxon>
        <taxon>Neopterygii</taxon>
        <taxon>Teleostei</taxon>
        <taxon>Ostariophysi</taxon>
        <taxon>Cypriniformes</taxon>
        <taxon>Cyprinidae</taxon>
        <taxon>Cyprininae</taxon>
        <taxon>Cyprinus</taxon>
    </lineage>
</organism>
<feature type="domain" description="Endonuclease/exonuclease/phosphatase" evidence="2">
    <location>
        <begin position="9"/>
        <end position="229"/>
    </location>
</feature>
<protein>
    <recommendedName>
        <fullName evidence="6">Reverse transcriptase domain-containing protein</fullName>
    </recommendedName>
</protein>
<dbReference type="Gene3D" id="3.60.10.10">
    <property type="entry name" value="Endonuclease/exonuclease/phosphatase"/>
    <property type="match status" value="1"/>
</dbReference>
<sequence>MNLASLCVASYNCNGLANDTKRIEIFTWLARKKELDIIYLQECHSTQDVEEKWRREWEGFIYFNHGTRNQKGVIILFREHLEICVHKIERDMDGRIIILDVEIKSRRFCLVNVYAPNNNEPIFFDTVYNMIRNYDIPIIQAGDYNIALQPSKDRAGESRDCHGQKRHALTSMMSAMDLFDVWRLKNPDLIRYTWRRNASASRIDFFLIYFSLIAKAIQVTIAERFRSDHHLIILKLNFVDIDRGKGYWKFNQSLLEDSNFIIKTKQFISDFFLFNTDSANPHIVWDAFKCAFRGHAIKFSSWKYKQTCNRERILLNEVHNIKKRLDTNKSDCIEQDLQKLDEKEKELERFYQNKIKGIIYRTKANWMEQGEKCNKYFLQLQNRNYPRKNISKILKDDGTNIISTNGILETLMEYYNGIFNEKEPHLSYLSLSEHMEMYPHPELTNVQQKLCEGLVTEKELYDAICSFQNGKTPGLDGIPVEVYKTFFTEIKDSLLACYNYSFEIGCQSNSQKEGLISLLLKHDVEGQDKDPVKLKNWRPLTLLCCDTRILAKCLALRLKKVIQDLIHPDQTGFLKGRFIVDNIRRLLEIMDYYDKENLPGLIFIADFEKAFDTINWNFIYQCLNIYNFGESFIKWIHVLYQNPCSKIINNGHISDKIVLSKGVRQGCPLSAYLFILSIEMLAIRIRNNANIKGLEVNGLESKSSFYADDASFYINPDALSLDSLITELDSFALLSGLKPNYDKCSILRIGSLKRSNQFSFIVPIQCSEGPVNLLGIHIPVDKELLVKINFEIKLQKMNKILQAWRGKYLSIFGKVTVINSLILSQFTYLLQALPSPDTLFMKTYEKVIFNFIWNGKTDKIKRTYVYNTRENGGLGLKSLAILDMALKGAWIQRLYNNQHWFSSKLFIAQCGAPSIAKLYPFFQLDQESKVTLNNFFPDLSLFFRNCLSMWFCFQFSTPDNILEIKQQILWLNSNICIDKKPVYWQSFLDNNELFVNDLLNDKGDFLSYESFTSIYGNFCSKLRYLQLISAISPAWKTIKNYKWLGHRKVNFDMYTFFVSFKNTAISPYYFHDYWKSIFDTPLPWLNIFKNLYKSSCSTYLWAFQVKIFYKILPTKKMLKIWRITEDKNCRYCGEEEEDILHLFWYCPDVARFWHNVAAWLYEQGLILLMSPIYIIWGVYEEENMLLNTIVLLGKYFIFKREKHIKLELFVMFLKHYYLLTKNMIKDKSRPQSDSWQKLVLIKKWDKEQ</sequence>
<feature type="domain" description="Reverse transcriptase" evidence="1">
    <location>
        <begin position="531"/>
        <end position="778"/>
    </location>
</feature>
<dbReference type="Pfam" id="PF00078">
    <property type="entry name" value="RVT_1"/>
    <property type="match status" value="1"/>
</dbReference>
<dbReference type="SUPFAM" id="SSF56219">
    <property type="entry name" value="DNase I-like"/>
    <property type="match status" value="1"/>
</dbReference>
<evidence type="ECO:0008006" key="6">
    <source>
        <dbReference type="Google" id="ProtNLM"/>
    </source>
</evidence>
<dbReference type="CDD" id="cd09076">
    <property type="entry name" value="L1-EN"/>
    <property type="match status" value="1"/>
</dbReference>
<evidence type="ECO:0000259" key="3">
    <source>
        <dbReference type="Pfam" id="PF13966"/>
    </source>
</evidence>
<dbReference type="InterPro" id="IPR026960">
    <property type="entry name" value="RVT-Znf"/>
</dbReference>
<evidence type="ECO:0000313" key="4">
    <source>
        <dbReference type="Ensembl" id="ENSCCRP00000169868.1"/>
    </source>
</evidence>
<proteinExistence type="predicted"/>
<dbReference type="AlphaFoldDB" id="A0A9J8CKD0"/>